<organism evidence="1 2">
    <name type="scientific">Zalaria obscura</name>
    <dbReference type="NCBI Taxonomy" id="2024903"/>
    <lineage>
        <taxon>Eukaryota</taxon>
        <taxon>Fungi</taxon>
        <taxon>Dikarya</taxon>
        <taxon>Ascomycota</taxon>
        <taxon>Pezizomycotina</taxon>
        <taxon>Dothideomycetes</taxon>
        <taxon>Dothideomycetidae</taxon>
        <taxon>Dothideales</taxon>
        <taxon>Zalariaceae</taxon>
        <taxon>Zalaria</taxon>
    </lineage>
</organism>
<proteinExistence type="predicted"/>
<gene>
    <name evidence="1" type="ORF">M8818_001357</name>
</gene>
<evidence type="ECO:0000313" key="2">
    <source>
        <dbReference type="Proteomes" id="UP001320706"/>
    </source>
</evidence>
<reference evidence="1" key="1">
    <citation type="submission" date="2024-02" db="EMBL/GenBank/DDBJ databases">
        <title>Metagenome Assembled Genome of Zalaria obscura JY119.</title>
        <authorList>
            <person name="Vighnesh L."/>
            <person name="Jagadeeshwari U."/>
            <person name="Venkata Ramana C."/>
            <person name="Sasikala C."/>
        </authorList>
    </citation>
    <scope>NUCLEOTIDE SEQUENCE</scope>
    <source>
        <strain evidence="1">JY119</strain>
    </source>
</reference>
<evidence type="ECO:0000313" key="1">
    <source>
        <dbReference type="EMBL" id="KAK8217598.1"/>
    </source>
</evidence>
<keyword evidence="2" id="KW-1185">Reference proteome</keyword>
<name>A0ACC3SP31_9PEZI</name>
<accession>A0ACC3SP31</accession>
<dbReference type="EMBL" id="JAMKPW020000005">
    <property type="protein sequence ID" value="KAK8217598.1"/>
    <property type="molecule type" value="Genomic_DNA"/>
</dbReference>
<comment type="caution">
    <text evidence="1">The sequence shown here is derived from an EMBL/GenBank/DDBJ whole genome shotgun (WGS) entry which is preliminary data.</text>
</comment>
<dbReference type="Proteomes" id="UP001320706">
    <property type="component" value="Unassembled WGS sequence"/>
</dbReference>
<sequence>MSGEYLELVLDSGSSDTWVIESGYNCADPATCDPSDPYDTCDINDPGFPCYFGRPYNFSSTWSQIPDENFNVTYADNEIVAGLLGHETITLAGITVPSTIIGVATFAAWYGDTISSGLLGMAYPFLTNGYSGDNPADDTGNGYIQYNPVFTTMYSNNLVAPIWSLALNRPPANLSEYESADGPGGLLALGGIPDIPHGTYWANTTIHSLGTSYATGQQVYEYYTITVGGYAVSQDQGAQFNVANVSASSTTHTALLAPQTTAIVDSGTNLIYVPEEVVIDVANSFLPPGYYDNEYQSYMVPCDAVAPLFGVEIAGKIFYVNPRDLVGPPTNYPYCAMGVQPNSGSFNILGDAWLRNVLAVFDVGNGEMRFAAREFVLAPDGQIGDPA</sequence>
<protein>
    <submittedName>
        <fullName evidence="1">Uncharacterized protein</fullName>
    </submittedName>
</protein>